<feature type="transmembrane region" description="Helical" evidence="2">
    <location>
        <begin position="204"/>
        <end position="226"/>
    </location>
</feature>
<feature type="transmembrane region" description="Helical" evidence="2">
    <location>
        <begin position="168"/>
        <end position="192"/>
    </location>
</feature>
<feature type="compositionally biased region" description="Gly residues" evidence="1">
    <location>
        <begin position="566"/>
        <end position="587"/>
    </location>
</feature>
<feature type="transmembrane region" description="Helical" evidence="2">
    <location>
        <begin position="32"/>
        <end position="50"/>
    </location>
</feature>
<keyword evidence="2" id="KW-0812">Transmembrane</keyword>
<reference evidence="3" key="1">
    <citation type="submission" date="2020-08" db="EMBL/GenBank/DDBJ databases">
        <title>Whole genome shotgun sequence of Actinocatenispora sera NBRC 101916.</title>
        <authorList>
            <person name="Komaki H."/>
            <person name="Tamura T."/>
        </authorList>
    </citation>
    <scope>NUCLEOTIDE SEQUENCE</scope>
    <source>
        <strain evidence="3">NBRC 101916</strain>
    </source>
</reference>
<gene>
    <name evidence="3" type="ORF">Asera_13630</name>
</gene>
<evidence type="ECO:0008006" key="5">
    <source>
        <dbReference type="Google" id="ProtNLM"/>
    </source>
</evidence>
<dbReference type="Proteomes" id="UP000680750">
    <property type="component" value="Chromosome"/>
</dbReference>
<feature type="transmembrane region" description="Helical" evidence="2">
    <location>
        <begin position="352"/>
        <end position="374"/>
    </location>
</feature>
<accession>A0A810KX49</accession>
<feature type="compositionally biased region" description="Low complexity" evidence="1">
    <location>
        <begin position="588"/>
        <end position="602"/>
    </location>
</feature>
<evidence type="ECO:0000313" key="4">
    <source>
        <dbReference type="Proteomes" id="UP000680750"/>
    </source>
</evidence>
<feature type="compositionally biased region" description="Gly residues" evidence="1">
    <location>
        <begin position="649"/>
        <end position="666"/>
    </location>
</feature>
<keyword evidence="2" id="KW-1133">Transmembrane helix</keyword>
<feature type="transmembrane region" description="Helical" evidence="2">
    <location>
        <begin position="129"/>
        <end position="148"/>
    </location>
</feature>
<dbReference type="KEGG" id="aser:Asera_13630"/>
<dbReference type="EMBL" id="AP023354">
    <property type="protein sequence ID" value="BCJ27255.1"/>
    <property type="molecule type" value="Genomic_DNA"/>
</dbReference>
<evidence type="ECO:0000313" key="3">
    <source>
        <dbReference type="EMBL" id="BCJ27255.1"/>
    </source>
</evidence>
<sequence length="734" mass="73625">MSAPAPYPSPAMPPATNPPVPVRPARSGPPGWVGLLLALPMALGWLYWLVVPTVQTVIQAFTGKAPGIAAKSLPGSATAHGGDFGDPLGTVGNTLIEAALPTLVMLIVVPLLSFAAAEAPTVLRRVVRALLAVLAAGFAPAVVVLAWAHLSYRPDGFGRGLLQSAPKLAVLVTLATIGLIAGIGVSVLLAALRRRATDRPGRTLGGAVVTWAVLVLGTFAIGLQAISLTMMLAPGRATTSLGIRAFQDAFMTLRFGQAAADSTMLLIPVAVLGLAAGLIVILTRPRLELDRPGPAAGPLARPSSGRAVVLGVLALAGAVALLAVEAYPRLGLLTEQHTSSGPASSGGTLTGALLPALLATLVQLLLAYPAGIGIGAFRPLGRHSHWLLLPFMPWLFVTVTPLLTVSVQSAMADDQLNTFLGAIPPILVSVPALLVFTLFGAGHGYRWRAAQAARRPAAFLRTVLVPSLPLLGVVAMATWLYQAHDYLWRYSVVTDMKHAAADVAVLRQLNAYSVGWPSPGQLLAAAPLAIPALLVFAVAQIWYLDRLALRLGDPDQEPGAVAAGGPWRGGPGPAFGDPPGGAAGPAFGGPDQAGPRLGGLPPAAFPPGAPQPPPGGPQPAPGMPPGAPRGPGMSPGPGASPGTPPGPGASPGGPGMPSAGPGGRPGTGAPFPGQPGPSLGGAPPAFPARPGGPPAPPAPGGPSGTPPAAPPGTSTPDGSAGVSPWERGAGDDTR</sequence>
<dbReference type="RefSeq" id="WP_157034723.1">
    <property type="nucleotide sequence ID" value="NZ_AP023354.1"/>
</dbReference>
<keyword evidence="4" id="KW-1185">Reference proteome</keyword>
<dbReference type="AlphaFoldDB" id="A0A810KX49"/>
<feature type="compositionally biased region" description="Low complexity" evidence="1">
    <location>
        <begin position="630"/>
        <end position="641"/>
    </location>
</feature>
<evidence type="ECO:0000256" key="2">
    <source>
        <dbReference type="SAM" id="Phobius"/>
    </source>
</evidence>
<feature type="transmembrane region" description="Helical" evidence="2">
    <location>
        <begin position="386"/>
        <end position="407"/>
    </location>
</feature>
<feature type="region of interest" description="Disordered" evidence="1">
    <location>
        <begin position="1"/>
        <end position="22"/>
    </location>
</feature>
<feature type="transmembrane region" description="Helical" evidence="2">
    <location>
        <begin position="459"/>
        <end position="481"/>
    </location>
</feature>
<feature type="transmembrane region" description="Helical" evidence="2">
    <location>
        <begin position="98"/>
        <end position="117"/>
    </location>
</feature>
<feature type="region of interest" description="Disordered" evidence="1">
    <location>
        <begin position="559"/>
        <end position="734"/>
    </location>
</feature>
<feature type="transmembrane region" description="Helical" evidence="2">
    <location>
        <begin position="304"/>
        <end position="324"/>
    </location>
</feature>
<feature type="transmembrane region" description="Helical" evidence="2">
    <location>
        <begin position="419"/>
        <end position="439"/>
    </location>
</feature>
<feature type="compositionally biased region" description="Pro residues" evidence="1">
    <location>
        <begin position="684"/>
        <end position="710"/>
    </location>
</feature>
<keyword evidence="2" id="KW-0472">Membrane</keyword>
<organism evidence="3 4">
    <name type="scientific">Actinocatenispora sera</name>
    <dbReference type="NCBI Taxonomy" id="390989"/>
    <lineage>
        <taxon>Bacteria</taxon>
        <taxon>Bacillati</taxon>
        <taxon>Actinomycetota</taxon>
        <taxon>Actinomycetes</taxon>
        <taxon>Micromonosporales</taxon>
        <taxon>Micromonosporaceae</taxon>
        <taxon>Actinocatenispora</taxon>
    </lineage>
</organism>
<dbReference type="OrthoDB" id="3539781at2"/>
<feature type="transmembrane region" description="Helical" evidence="2">
    <location>
        <begin position="263"/>
        <end position="283"/>
    </location>
</feature>
<proteinExistence type="predicted"/>
<protein>
    <recommendedName>
        <fullName evidence="5">ABC-type sugar transport system permease subunit</fullName>
    </recommendedName>
</protein>
<feature type="compositionally biased region" description="Pro residues" evidence="1">
    <location>
        <begin position="603"/>
        <end position="628"/>
    </location>
</feature>
<feature type="transmembrane region" description="Helical" evidence="2">
    <location>
        <begin position="522"/>
        <end position="544"/>
    </location>
</feature>
<evidence type="ECO:0000256" key="1">
    <source>
        <dbReference type="SAM" id="MobiDB-lite"/>
    </source>
</evidence>
<name>A0A810KX49_9ACTN</name>